<dbReference type="OrthoDB" id="765463at2"/>
<dbReference type="RefSeq" id="WP_126691564.1">
    <property type="nucleotide sequence ID" value="NZ_RXOF01000001.1"/>
</dbReference>
<keyword evidence="1" id="KW-0472">Membrane</keyword>
<dbReference type="Pfam" id="PF20136">
    <property type="entry name" value="DUF6526"/>
    <property type="match status" value="1"/>
</dbReference>
<feature type="transmembrane region" description="Helical" evidence="1">
    <location>
        <begin position="46"/>
        <end position="64"/>
    </location>
</feature>
<keyword evidence="3" id="KW-1185">Reference proteome</keyword>
<protein>
    <submittedName>
        <fullName evidence="2">Uncharacterized protein</fullName>
    </submittedName>
</protein>
<reference evidence="2 3" key="1">
    <citation type="submission" date="2018-12" db="EMBL/GenBank/DDBJ databases">
        <title>Hymenobacter gummosus sp. nov., isolated from a spring.</title>
        <authorList>
            <person name="Nie L."/>
        </authorList>
    </citation>
    <scope>NUCLEOTIDE SEQUENCE [LARGE SCALE GENOMIC DNA]</scope>
    <source>
        <strain evidence="2 3">KCTC 52166</strain>
    </source>
</reference>
<evidence type="ECO:0000313" key="3">
    <source>
        <dbReference type="Proteomes" id="UP000282184"/>
    </source>
</evidence>
<organism evidence="2 3">
    <name type="scientific">Hymenobacter gummosus</name>
    <dbReference type="NCBI Taxonomy" id="1776032"/>
    <lineage>
        <taxon>Bacteria</taxon>
        <taxon>Pseudomonadati</taxon>
        <taxon>Bacteroidota</taxon>
        <taxon>Cytophagia</taxon>
        <taxon>Cytophagales</taxon>
        <taxon>Hymenobacteraceae</taxon>
        <taxon>Hymenobacter</taxon>
    </lineage>
</organism>
<sequence length="147" mass="16745">MAEARFTRQYYWPHHFVALPAAFVMALYTGRRYWAVAGADSDESRIWFSLAALAVLLLGALLLLRQHYALTLQDRVARLEVRQRYFELTGQRFQPLEQQLSLGQILSLRFAGDAELPALATAAAAEKLKPADIRARIQDFQPDPMRV</sequence>
<comment type="caution">
    <text evidence="2">The sequence shown here is derived from an EMBL/GenBank/DDBJ whole genome shotgun (WGS) entry which is preliminary data.</text>
</comment>
<dbReference type="EMBL" id="RXOF01000001">
    <property type="protein sequence ID" value="RTQ53638.1"/>
    <property type="molecule type" value="Genomic_DNA"/>
</dbReference>
<proteinExistence type="predicted"/>
<keyword evidence="1" id="KW-0812">Transmembrane</keyword>
<evidence type="ECO:0000256" key="1">
    <source>
        <dbReference type="SAM" id="Phobius"/>
    </source>
</evidence>
<dbReference type="Proteomes" id="UP000282184">
    <property type="component" value="Unassembled WGS sequence"/>
</dbReference>
<keyword evidence="1" id="KW-1133">Transmembrane helix</keyword>
<dbReference type="InterPro" id="IPR045385">
    <property type="entry name" value="DUF6526"/>
</dbReference>
<name>A0A431U9D4_9BACT</name>
<gene>
    <name evidence="2" type="ORF">EJV47_02560</name>
</gene>
<feature type="transmembrane region" description="Helical" evidence="1">
    <location>
        <begin position="12"/>
        <end position="34"/>
    </location>
</feature>
<dbReference type="AlphaFoldDB" id="A0A431U9D4"/>
<accession>A0A431U9D4</accession>
<evidence type="ECO:0000313" key="2">
    <source>
        <dbReference type="EMBL" id="RTQ53638.1"/>
    </source>
</evidence>